<organism evidence="1 2">
    <name type="scientific">Elysia crispata</name>
    <name type="common">lettuce slug</name>
    <dbReference type="NCBI Taxonomy" id="231223"/>
    <lineage>
        <taxon>Eukaryota</taxon>
        <taxon>Metazoa</taxon>
        <taxon>Spiralia</taxon>
        <taxon>Lophotrochozoa</taxon>
        <taxon>Mollusca</taxon>
        <taxon>Gastropoda</taxon>
        <taxon>Heterobranchia</taxon>
        <taxon>Euthyneura</taxon>
        <taxon>Panpulmonata</taxon>
        <taxon>Sacoglossa</taxon>
        <taxon>Placobranchoidea</taxon>
        <taxon>Plakobranchidae</taxon>
        <taxon>Elysia</taxon>
    </lineage>
</organism>
<evidence type="ECO:0000313" key="1">
    <source>
        <dbReference type="EMBL" id="KAK3774391.1"/>
    </source>
</evidence>
<dbReference type="EMBL" id="JAWDGP010003420">
    <property type="protein sequence ID" value="KAK3774391.1"/>
    <property type="molecule type" value="Genomic_DNA"/>
</dbReference>
<evidence type="ECO:0000313" key="2">
    <source>
        <dbReference type="Proteomes" id="UP001283361"/>
    </source>
</evidence>
<accession>A0AAE1DKW2</accession>
<keyword evidence="2" id="KW-1185">Reference proteome</keyword>
<comment type="caution">
    <text evidence="1">The sequence shown here is derived from an EMBL/GenBank/DDBJ whole genome shotgun (WGS) entry which is preliminary data.</text>
</comment>
<name>A0AAE1DKW2_9GAST</name>
<protein>
    <submittedName>
        <fullName evidence="1">Uncharacterized protein</fullName>
    </submittedName>
</protein>
<reference evidence="1" key="1">
    <citation type="journal article" date="2023" name="G3 (Bethesda)">
        <title>A reference genome for the long-term kleptoplast-retaining sea slug Elysia crispata morphotype clarki.</title>
        <authorList>
            <person name="Eastman K.E."/>
            <person name="Pendleton A.L."/>
            <person name="Shaikh M.A."/>
            <person name="Suttiyut T."/>
            <person name="Ogas R."/>
            <person name="Tomko P."/>
            <person name="Gavelis G."/>
            <person name="Widhalm J.R."/>
            <person name="Wisecaver J.H."/>
        </authorList>
    </citation>
    <scope>NUCLEOTIDE SEQUENCE</scope>
    <source>
        <strain evidence="1">ECLA1</strain>
    </source>
</reference>
<sequence>MFWSSDGWGYSFNLINKQSTYPHRAKTKQDKTPVPTNCCFSARKHNDKDNRWCNLPRRMCVMVYNVTFEGRKSRSLICPRVKSVWIRVRGGWAREKIWPKASNPSRLTNCQHWSLEARARLVLGWDCGR</sequence>
<proteinExistence type="predicted"/>
<dbReference type="Proteomes" id="UP001283361">
    <property type="component" value="Unassembled WGS sequence"/>
</dbReference>
<dbReference type="AlphaFoldDB" id="A0AAE1DKW2"/>
<gene>
    <name evidence="1" type="ORF">RRG08_066065</name>
</gene>